<dbReference type="GO" id="GO:0008677">
    <property type="term" value="F:2-dehydropantoate 2-reductase activity"/>
    <property type="evidence" value="ECO:0007669"/>
    <property type="project" value="TreeGrafter"/>
</dbReference>
<dbReference type="PANTHER" id="PTHR43765">
    <property type="entry name" value="2-DEHYDROPANTOATE 2-REDUCTASE-RELATED"/>
    <property type="match status" value="1"/>
</dbReference>
<dbReference type="GO" id="GO:0005737">
    <property type="term" value="C:cytoplasm"/>
    <property type="evidence" value="ECO:0007669"/>
    <property type="project" value="TreeGrafter"/>
</dbReference>
<evidence type="ECO:0000313" key="6">
    <source>
        <dbReference type="Proteomes" id="UP000324209"/>
    </source>
</evidence>
<evidence type="ECO:0000256" key="3">
    <source>
        <dbReference type="SAM" id="MobiDB-lite"/>
    </source>
</evidence>
<feature type="compositionally biased region" description="Basic and acidic residues" evidence="3">
    <location>
        <begin position="20"/>
        <end position="39"/>
    </location>
</feature>
<proteinExistence type="predicted"/>
<accession>A0A5C1QPZ9</accession>
<dbReference type="Pfam" id="PF08546">
    <property type="entry name" value="ApbA_C"/>
    <property type="match status" value="1"/>
</dbReference>
<dbReference type="InterPro" id="IPR008927">
    <property type="entry name" value="6-PGluconate_DH-like_C_sf"/>
</dbReference>
<dbReference type="SUPFAM" id="SSF48179">
    <property type="entry name" value="6-phosphogluconate dehydrogenase C-terminal domain-like"/>
    <property type="match status" value="1"/>
</dbReference>
<reference evidence="5 6" key="1">
    <citation type="submission" date="2019-02" db="EMBL/GenBank/DDBJ databases">
        <title>Complete Genome Sequence and Methylome Analysis of free living Spirochaetas.</title>
        <authorList>
            <person name="Fomenkov A."/>
            <person name="Dubinina G."/>
            <person name="Leshcheva N."/>
            <person name="Mikheeva N."/>
            <person name="Grabovich M."/>
            <person name="Vincze T."/>
            <person name="Roberts R.J."/>
        </authorList>
    </citation>
    <scope>NUCLEOTIDE SEQUENCE [LARGE SCALE GENOMIC DNA]</scope>
    <source>
        <strain evidence="5 6">K2</strain>
    </source>
</reference>
<dbReference type="InterPro" id="IPR050838">
    <property type="entry name" value="Ketopantoate_reductase"/>
</dbReference>
<dbReference type="Gene3D" id="1.10.1040.10">
    <property type="entry name" value="N-(1-d-carboxylethyl)-l-norvaline Dehydrogenase, domain 2"/>
    <property type="match status" value="1"/>
</dbReference>
<dbReference type="GO" id="GO:0050661">
    <property type="term" value="F:NADP binding"/>
    <property type="evidence" value="ECO:0007669"/>
    <property type="project" value="TreeGrafter"/>
</dbReference>
<dbReference type="KEGG" id="ock:EXM22_16905"/>
<feature type="region of interest" description="Disordered" evidence="3">
    <location>
        <begin position="1"/>
        <end position="45"/>
    </location>
</feature>
<dbReference type="OrthoDB" id="9793586at2"/>
<gene>
    <name evidence="5" type="ORF">EXM22_16905</name>
</gene>
<keyword evidence="6" id="KW-1185">Reference proteome</keyword>
<keyword evidence="2" id="KW-0560">Oxidoreductase</keyword>
<feature type="domain" description="Ketopantoate reductase C-terminal" evidence="4">
    <location>
        <begin position="49"/>
        <end position="116"/>
    </location>
</feature>
<dbReference type="InterPro" id="IPR013752">
    <property type="entry name" value="KPA_reductase"/>
</dbReference>
<organism evidence="5 6">
    <name type="scientific">Oceanispirochaeta crateris</name>
    <dbReference type="NCBI Taxonomy" id="2518645"/>
    <lineage>
        <taxon>Bacteria</taxon>
        <taxon>Pseudomonadati</taxon>
        <taxon>Spirochaetota</taxon>
        <taxon>Spirochaetia</taxon>
        <taxon>Spirochaetales</taxon>
        <taxon>Spirochaetaceae</taxon>
        <taxon>Oceanispirochaeta</taxon>
    </lineage>
</organism>
<keyword evidence="1" id="KW-0521">NADP</keyword>
<dbReference type="Proteomes" id="UP000324209">
    <property type="component" value="Chromosome"/>
</dbReference>
<dbReference type="PANTHER" id="PTHR43765:SF2">
    <property type="entry name" value="2-DEHYDROPANTOATE 2-REDUCTASE"/>
    <property type="match status" value="1"/>
</dbReference>
<sequence>MDDQYRSQPAFGSHRSRIRAVSERPVFEENDGRSYDRNHRSCQSRRCGLNRSRYQEMAFTLGNSGGEGKTSMLQDIEAHRKTEVDSFAGELIRRAEKHDISVPVNETLFGIIKVKELTGA</sequence>
<name>A0A5C1QPZ9_9SPIO</name>
<evidence type="ECO:0000313" key="5">
    <source>
        <dbReference type="EMBL" id="QEN09577.1"/>
    </source>
</evidence>
<dbReference type="InterPro" id="IPR013328">
    <property type="entry name" value="6PGD_dom2"/>
</dbReference>
<evidence type="ECO:0000259" key="4">
    <source>
        <dbReference type="Pfam" id="PF08546"/>
    </source>
</evidence>
<dbReference type="AlphaFoldDB" id="A0A5C1QPZ9"/>
<evidence type="ECO:0000256" key="1">
    <source>
        <dbReference type="ARBA" id="ARBA00022857"/>
    </source>
</evidence>
<evidence type="ECO:0000256" key="2">
    <source>
        <dbReference type="ARBA" id="ARBA00023002"/>
    </source>
</evidence>
<dbReference type="EMBL" id="CP036150">
    <property type="protein sequence ID" value="QEN09577.1"/>
    <property type="molecule type" value="Genomic_DNA"/>
</dbReference>
<protein>
    <recommendedName>
        <fullName evidence="4">Ketopantoate reductase C-terminal domain-containing protein</fullName>
    </recommendedName>
</protein>